<organism evidence="1 2">
    <name type="scientific">Striga asiatica</name>
    <name type="common">Asiatic witchweed</name>
    <name type="synonym">Buchnera asiatica</name>
    <dbReference type="NCBI Taxonomy" id="4170"/>
    <lineage>
        <taxon>Eukaryota</taxon>
        <taxon>Viridiplantae</taxon>
        <taxon>Streptophyta</taxon>
        <taxon>Embryophyta</taxon>
        <taxon>Tracheophyta</taxon>
        <taxon>Spermatophyta</taxon>
        <taxon>Magnoliopsida</taxon>
        <taxon>eudicotyledons</taxon>
        <taxon>Gunneridae</taxon>
        <taxon>Pentapetalae</taxon>
        <taxon>asterids</taxon>
        <taxon>lamiids</taxon>
        <taxon>Lamiales</taxon>
        <taxon>Orobanchaceae</taxon>
        <taxon>Buchnereae</taxon>
        <taxon>Striga</taxon>
    </lineage>
</organism>
<sequence length="122" mass="13544">ESIRNSADNVLLNTPDSLIVSVTKNVEFSEDEPVNQSVPVSTPRKGRAQSTSMDVLDSLKFTYKACSFGIFVSWPLELIANLEAMKKYNQHEDAIARILGRGIWVVAAEIPTALRVELSRTH</sequence>
<feature type="non-terminal residue" evidence="1">
    <location>
        <position position="1"/>
    </location>
</feature>
<accession>A0A5A7QUD5</accession>
<proteinExistence type="predicted"/>
<evidence type="ECO:0000313" key="1">
    <source>
        <dbReference type="EMBL" id="GER48840.1"/>
    </source>
</evidence>
<dbReference type="OrthoDB" id="66546at2759"/>
<name>A0A5A7QUD5_STRAF</name>
<dbReference type="Proteomes" id="UP000325081">
    <property type="component" value="Unassembled WGS sequence"/>
</dbReference>
<evidence type="ECO:0000313" key="2">
    <source>
        <dbReference type="Proteomes" id="UP000325081"/>
    </source>
</evidence>
<protein>
    <submittedName>
        <fullName evidence="1">Gamma-tubulin complex component 2</fullName>
    </submittedName>
</protein>
<keyword evidence="2" id="KW-1185">Reference proteome</keyword>
<gene>
    <name evidence="1" type="ORF">STAS_26038</name>
</gene>
<reference evidence="2" key="1">
    <citation type="journal article" date="2019" name="Curr. Biol.">
        <title>Genome Sequence of Striga asiatica Provides Insight into the Evolution of Plant Parasitism.</title>
        <authorList>
            <person name="Yoshida S."/>
            <person name="Kim S."/>
            <person name="Wafula E.K."/>
            <person name="Tanskanen J."/>
            <person name="Kim Y.M."/>
            <person name="Honaas L."/>
            <person name="Yang Z."/>
            <person name="Spallek T."/>
            <person name="Conn C.E."/>
            <person name="Ichihashi Y."/>
            <person name="Cheong K."/>
            <person name="Cui S."/>
            <person name="Der J.P."/>
            <person name="Gundlach H."/>
            <person name="Jiao Y."/>
            <person name="Hori C."/>
            <person name="Ishida J.K."/>
            <person name="Kasahara H."/>
            <person name="Kiba T."/>
            <person name="Kim M.S."/>
            <person name="Koo N."/>
            <person name="Laohavisit A."/>
            <person name="Lee Y.H."/>
            <person name="Lumba S."/>
            <person name="McCourt P."/>
            <person name="Mortimer J.C."/>
            <person name="Mutuku J.M."/>
            <person name="Nomura T."/>
            <person name="Sasaki-Sekimoto Y."/>
            <person name="Seto Y."/>
            <person name="Wang Y."/>
            <person name="Wakatake T."/>
            <person name="Sakakibara H."/>
            <person name="Demura T."/>
            <person name="Yamaguchi S."/>
            <person name="Yoneyama K."/>
            <person name="Manabe R.I."/>
            <person name="Nelson D.C."/>
            <person name="Schulman A.H."/>
            <person name="Timko M.P."/>
            <person name="dePamphilis C.W."/>
            <person name="Choi D."/>
            <person name="Shirasu K."/>
        </authorList>
    </citation>
    <scope>NUCLEOTIDE SEQUENCE [LARGE SCALE GENOMIC DNA]</scope>
    <source>
        <strain evidence="2">cv. UVA1</strain>
    </source>
</reference>
<dbReference type="AlphaFoldDB" id="A0A5A7QUD5"/>
<dbReference type="EMBL" id="BKCP01008303">
    <property type="protein sequence ID" value="GER48840.1"/>
    <property type="molecule type" value="Genomic_DNA"/>
</dbReference>
<comment type="caution">
    <text evidence="1">The sequence shown here is derived from an EMBL/GenBank/DDBJ whole genome shotgun (WGS) entry which is preliminary data.</text>
</comment>